<evidence type="ECO:0000313" key="2">
    <source>
        <dbReference type="EMBL" id="CAA9385506.1"/>
    </source>
</evidence>
<proteinExistence type="predicted"/>
<name>A0A6J4NED0_9ACTN</name>
<evidence type="ECO:0000259" key="1">
    <source>
        <dbReference type="Pfam" id="PF14530"/>
    </source>
</evidence>
<organism evidence="2">
    <name type="scientific">uncultured Nocardioides sp</name>
    <dbReference type="NCBI Taxonomy" id="198441"/>
    <lineage>
        <taxon>Bacteria</taxon>
        <taxon>Bacillati</taxon>
        <taxon>Actinomycetota</taxon>
        <taxon>Actinomycetes</taxon>
        <taxon>Propionibacteriales</taxon>
        <taxon>Nocardioidaceae</taxon>
        <taxon>Nocardioides</taxon>
        <taxon>environmental samples</taxon>
    </lineage>
</organism>
<dbReference type="Gene3D" id="1.20.1260.10">
    <property type="match status" value="1"/>
</dbReference>
<dbReference type="EMBL" id="CADCUM010000079">
    <property type="protein sequence ID" value="CAA9385506.1"/>
    <property type="molecule type" value="Genomic_DNA"/>
</dbReference>
<sequence length="140" mass="14854">MSAPLQETLAAEHARLYLYGVLGARTSLAATPVLLATLTDCYRQHRALRDQLRQMLRDAGAEPVAAAPAYDVPPGWTSPGAISAAALGLEVATVETMAAMVARTIGEHRRWALAALQWSAVRQLELGGEPATWPGAPELA</sequence>
<dbReference type="Pfam" id="PF14530">
    <property type="entry name" value="DUF4439"/>
    <property type="match status" value="1"/>
</dbReference>
<dbReference type="CDD" id="cd00657">
    <property type="entry name" value="Ferritin_like"/>
    <property type="match status" value="1"/>
</dbReference>
<dbReference type="InterPro" id="IPR009078">
    <property type="entry name" value="Ferritin-like_SF"/>
</dbReference>
<accession>A0A6J4NED0</accession>
<dbReference type="InterPro" id="IPR029447">
    <property type="entry name" value="DUF4439"/>
</dbReference>
<dbReference type="InterPro" id="IPR012347">
    <property type="entry name" value="Ferritin-like"/>
</dbReference>
<reference evidence="2" key="1">
    <citation type="submission" date="2020-02" db="EMBL/GenBank/DDBJ databases">
        <authorList>
            <person name="Meier V. D."/>
        </authorList>
    </citation>
    <scope>NUCLEOTIDE SEQUENCE</scope>
    <source>
        <strain evidence="2">AVDCRST_MAG32</strain>
    </source>
</reference>
<dbReference type="SUPFAM" id="SSF47240">
    <property type="entry name" value="Ferritin-like"/>
    <property type="match status" value="1"/>
</dbReference>
<feature type="domain" description="DUF4439" evidence="1">
    <location>
        <begin position="5"/>
        <end position="138"/>
    </location>
</feature>
<protein>
    <recommendedName>
        <fullName evidence="1">DUF4439 domain-containing protein</fullName>
    </recommendedName>
</protein>
<gene>
    <name evidence="2" type="ORF">AVDCRST_MAG32-1959</name>
</gene>
<dbReference type="AlphaFoldDB" id="A0A6J4NED0"/>